<evidence type="ECO:0000256" key="2">
    <source>
        <dbReference type="ARBA" id="ARBA00022729"/>
    </source>
</evidence>
<protein>
    <recommendedName>
        <fullName evidence="9">Glycosyl hydrolase</fullName>
    </recommendedName>
</protein>
<evidence type="ECO:0000256" key="1">
    <source>
        <dbReference type="ARBA" id="ARBA00005382"/>
    </source>
</evidence>
<reference evidence="7" key="1">
    <citation type="submission" date="2021-01" db="EMBL/GenBank/DDBJ databases">
        <title>Whole genome shotgun sequence of Dactylosporangium siamense NBRC 106093.</title>
        <authorList>
            <person name="Komaki H."/>
            <person name="Tamura T."/>
        </authorList>
    </citation>
    <scope>NUCLEOTIDE SEQUENCE</scope>
    <source>
        <strain evidence="7">NBRC 106093</strain>
    </source>
</reference>
<dbReference type="GO" id="GO:0006680">
    <property type="term" value="P:glucosylceramide catabolic process"/>
    <property type="evidence" value="ECO:0007669"/>
    <property type="project" value="TreeGrafter"/>
</dbReference>
<dbReference type="SUPFAM" id="SSF51445">
    <property type="entry name" value="(Trans)glycosidases"/>
    <property type="match status" value="1"/>
</dbReference>
<dbReference type="PANTHER" id="PTHR11069:SF23">
    <property type="entry name" value="LYSOSOMAL ACID GLUCOSYLCERAMIDASE"/>
    <property type="match status" value="1"/>
</dbReference>
<evidence type="ECO:0000256" key="4">
    <source>
        <dbReference type="RuleBase" id="RU361188"/>
    </source>
</evidence>
<gene>
    <name evidence="7" type="ORF">Dsi01nite_110120</name>
</gene>
<dbReference type="InterPro" id="IPR013780">
    <property type="entry name" value="Glyco_hydro_b"/>
</dbReference>
<sequence>MNVWLTTGDLVSKLTPQTALAFAADSGTNPLTIDVDDERTFQTMTGFGATFTDSSAWLMATKQNATQRSAVLNDLFNTSTGIGLSMLRQPMGSTDFISTVGGYYTYDDVAGDTTLGSFSVAHDDATIVPMIQQALAVNPGIKVNLTSWSAPAWMKDNNNLKAACQDCYPGTLLAGYYSLYADYLVKAIQAYQARGIPIWATSAQNEPSTGNTYNTMVLSAAQSIDFITNHFAPKLYNAGLQPRIFAGDMVCFDATYPTDVFNNAAAYAETEGSSFHGYCGTPDQLGVMHDRFPYKPIYQSELAPYCTDTDFRDILVNGPRNWAQSIIAWNVALDTTSGPYHTGAANICDSASHPGIPIQPLVTINQSTGAATYRPSYYWTGHLAKFVKPGAKRIASNSFGASSVQDVAFLNPDGTRAVVAWNRGGSAATTKVRSGGQSFSYSIPAGAMVTFTWAGGTSGGRHGWGDSVRGTNAANIYGGGLARGSWSLPSATAATVTSLGSGWNSLYRGADTRLADYSVSVDVRRTAAGTTSASPKYGVYGCYQNDDNYVQAWIDPVNATFVSHARLGGTDLGWSGTQALPGGFNTGVAHKLTVDRQGSTFRFALDGVAQPSRTVAITGGCQVGLVTEDTAVEFTNAQVLDRLEWGDARFGSNPGNIYGGKAVRGNWVVNAPQSLESTSLGSGWSSIYGAAGIRTTDYTLSASVRRVAAGTTSAAPKYGVYGCYTDDLNYVQAWIDPVNNAFVSHALVGGTDLGWSGVQALPGGFNPAVPHTITVTKTGSTFTFKLDGVAQPSRTAALSNCQVGAVTEDVKANYRAVTIS</sequence>
<dbReference type="Pfam" id="PF02055">
    <property type="entry name" value="Glyco_hydro_30"/>
    <property type="match status" value="1"/>
</dbReference>
<dbReference type="Pfam" id="PF17189">
    <property type="entry name" value="Glyco_hydro_30C"/>
    <property type="match status" value="1"/>
</dbReference>
<dbReference type="Gene3D" id="2.60.120.560">
    <property type="entry name" value="Exo-inulinase, domain 1"/>
    <property type="match status" value="2"/>
</dbReference>
<evidence type="ECO:0000259" key="6">
    <source>
        <dbReference type="Pfam" id="PF17189"/>
    </source>
</evidence>
<dbReference type="SUPFAM" id="SSF51011">
    <property type="entry name" value="Glycosyl hydrolase domain"/>
    <property type="match status" value="1"/>
</dbReference>
<evidence type="ECO:0000313" key="8">
    <source>
        <dbReference type="Proteomes" id="UP000660611"/>
    </source>
</evidence>
<keyword evidence="2" id="KW-0732">Signal</keyword>
<dbReference type="Gene3D" id="2.60.40.1180">
    <property type="entry name" value="Golgi alpha-mannosidase II"/>
    <property type="match status" value="1"/>
</dbReference>
<dbReference type="InterPro" id="IPR033453">
    <property type="entry name" value="Glyco_hydro_30_TIM-barrel"/>
</dbReference>
<evidence type="ECO:0008006" key="9">
    <source>
        <dbReference type="Google" id="ProtNLM"/>
    </source>
</evidence>
<evidence type="ECO:0000313" key="7">
    <source>
        <dbReference type="EMBL" id="GIG52971.1"/>
    </source>
</evidence>
<evidence type="ECO:0000256" key="3">
    <source>
        <dbReference type="ARBA" id="ARBA00022801"/>
    </source>
</evidence>
<feature type="domain" description="Glycosyl hydrolase family 30 beta sandwich" evidence="6">
    <location>
        <begin position="390"/>
        <end position="451"/>
    </location>
</feature>
<evidence type="ECO:0000259" key="5">
    <source>
        <dbReference type="Pfam" id="PF02055"/>
    </source>
</evidence>
<keyword evidence="4" id="KW-0326">Glycosidase</keyword>
<dbReference type="Proteomes" id="UP000660611">
    <property type="component" value="Unassembled WGS sequence"/>
</dbReference>
<dbReference type="RefSeq" id="WP_203854571.1">
    <property type="nucleotide sequence ID" value="NZ_BAAAVW010000034.1"/>
</dbReference>
<accession>A0A919Q144</accession>
<dbReference type="PANTHER" id="PTHR11069">
    <property type="entry name" value="GLUCOSYLCERAMIDASE"/>
    <property type="match status" value="1"/>
</dbReference>
<dbReference type="EMBL" id="BONQ01000205">
    <property type="protein sequence ID" value="GIG52971.1"/>
    <property type="molecule type" value="Genomic_DNA"/>
</dbReference>
<dbReference type="AlphaFoldDB" id="A0A919Q144"/>
<dbReference type="InterPro" id="IPR033452">
    <property type="entry name" value="GH30_C"/>
</dbReference>
<dbReference type="GO" id="GO:0016020">
    <property type="term" value="C:membrane"/>
    <property type="evidence" value="ECO:0007669"/>
    <property type="project" value="GOC"/>
</dbReference>
<keyword evidence="3 4" id="KW-0378">Hydrolase</keyword>
<dbReference type="InterPro" id="IPR001139">
    <property type="entry name" value="Glyco_hydro_30"/>
</dbReference>
<organism evidence="7 8">
    <name type="scientific">Dactylosporangium siamense</name>
    <dbReference type="NCBI Taxonomy" id="685454"/>
    <lineage>
        <taxon>Bacteria</taxon>
        <taxon>Bacillati</taxon>
        <taxon>Actinomycetota</taxon>
        <taxon>Actinomycetes</taxon>
        <taxon>Micromonosporales</taxon>
        <taxon>Micromonosporaceae</taxon>
        <taxon>Dactylosporangium</taxon>
    </lineage>
</organism>
<dbReference type="InterPro" id="IPR017853">
    <property type="entry name" value="GH"/>
</dbReference>
<name>A0A919Q144_9ACTN</name>
<keyword evidence="8" id="KW-1185">Reference proteome</keyword>
<feature type="domain" description="Glycosyl hydrolase family 30 TIM-barrel" evidence="5">
    <location>
        <begin position="45"/>
        <end position="303"/>
    </location>
</feature>
<proteinExistence type="inferred from homology"/>
<comment type="similarity">
    <text evidence="1 4">Belongs to the glycosyl hydrolase 30 family.</text>
</comment>
<dbReference type="Gene3D" id="3.20.20.80">
    <property type="entry name" value="Glycosidases"/>
    <property type="match status" value="1"/>
</dbReference>
<comment type="caution">
    <text evidence="7">The sequence shown here is derived from an EMBL/GenBank/DDBJ whole genome shotgun (WGS) entry which is preliminary data.</text>
</comment>
<dbReference type="GO" id="GO:0004348">
    <property type="term" value="F:glucosylceramidase activity"/>
    <property type="evidence" value="ECO:0007669"/>
    <property type="project" value="InterPro"/>
</dbReference>